<dbReference type="InterPro" id="IPR029052">
    <property type="entry name" value="Metallo-depent_PP-like"/>
</dbReference>
<evidence type="ECO:0000256" key="11">
    <source>
        <dbReference type="SAM" id="MobiDB-lite"/>
    </source>
</evidence>
<dbReference type="GO" id="GO:0031272">
    <property type="term" value="P:regulation of pseudopodium assembly"/>
    <property type="evidence" value="ECO:0007669"/>
    <property type="project" value="UniProtKB-ARBA"/>
</dbReference>
<dbReference type="InterPro" id="IPR004843">
    <property type="entry name" value="Calcineurin-like_PHP"/>
</dbReference>
<keyword evidence="5" id="KW-0464">Manganese</keyword>
<evidence type="ECO:0000256" key="3">
    <source>
        <dbReference type="ARBA" id="ARBA00022801"/>
    </source>
</evidence>
<keyword evidence="4" id="KW-0904">Protein phosphatase</keyword>
<dbReference type="Pfam" id="PF16891">
    <property type="entry name" value="STPPase_N"/>
    <property type="match status" value="1"/>
</dbReference>
<evidence type="ECO:0000256" key="5">
    <source>
        <dbReference type="ARBA" id="ARBA00023211"/>
    </source>
</evidence>
<keyword evidence="3 10" id="KW-0378">Hydrolase</keyword>
<evidence type="ECO:0000256" key="10">
    <source>
        <dbReference type="RuleBase" id="RU004273"/>
    </source>
</evidence>
<evidence type="ECO:0000256" key="6">
    <source>
        <dbReference type="ARBA" id="ARBA00037818"/>
    </source>
</evidence>
<dbReference type="InterPro" id="IPR006186">
    <property type="entry name" value="Ser/Thr-sp_prot-phosphatase"/>
</dbReference>
<feature type="compositionally biased region" description="Pro residues" evidence="11">
    <location>
        <begin position="83"/>
        <end position="96"/>
    </location>
</feature>
<dbReference type="GO" id="GO:0031143">
    <property type="term" value="C:pseudopodium"/>
    <property type="evidence" value="ECO:0007669"/>
    <property type="project" value="UniProtKB-SubCell"/>
</dbReference>
<organism evidence="13 14">
    <name type="scientific">Bemisia tabaci</name>
    <name type="common">Sweetpotato whitefly</name>
    <name type="synonym">Aleurodes tabaci</name>
    <dbReference type="NCBI Taxonomy" id="7038"/>
    <lineage>
        <taxon>Eukaryota</taxon>
        <taxon>Metazoa</taxon>
        <taxon>Ecdysozoa</taxon>
        <taxon>Arthropoda</taxon>
        <taxon>Hexapoda</taxon>
        <taxon>Insecta</taxon>
        <taxon>Pterygota</taxon>
        <taxon>Neoptera</taxon>
        <taxon>Paraneoptera</taxon>
        <taxon>Hemiptera</taxon>
        <taxon>Sternorrhyncha</taxon>
        <taxon>Aleyrodoidea</taxon>
        <taxon>Aleyrodidae</taxon>
        <taxon>Aleyrodinae</taxon>
        <taxon>Bemisia</taxon>
    </lineage>
</organism>
<sequence length="416" mass="46453">MSDSETDTRSAASDVPETAPKMAGEDTSESECEASDSAATTKKSDEEEGASNGERSGDAGTGDQKGAEGESGSGAEAEKGAPEAPPPEPSEPPPPARISYAERYIPREEREQVLNVDEVIHHLLQAGQKEHIRMTLSEWQIKQLCVVTRGIIMEQPMLLELEAPVNVVGDIHGQFDDLLRHFDRVGYPPRANYLFLGDYVDRGKNSLEAISLLLAYKIKYPNNFFLLRGNHECASINRIYGFYDECKRRYTIKLWKTFTDLFNCLPIAALIENTIFCMHGGLSPQLRDLYQIKRIHRPLSVPDTGLACDILWSDPDEGVFGWGQNERGVSYTFGPDVVRSFLKKHNFSLIVRAHQVVEDGYQFFAKRCLVTLFSAPNYCGEFDNAAAVMIVADDLTCSFSILPPDKRKPSIMCKMR</sequence>
<dbReference type="PANTHER" id="PTHR11668">
    <property type="entry name" value="SERINE/THREONINE PROTEIN PHOSPHATASE"/>
    <property type="match status" value="1"/>
</dbReference>
<dbReference type="Gene3D" id="3.60.21.10">
    <property type="match status" value="1"/>
</dbReference>
<dbReference type="GO" id="GO:0097723">
    <property type="term" value="P:amoeboid sperm motility"/>
    <property type="evidence" value="ECO:0007669"/>
    <property type="project" value="UniProtKB-ARBA"/>
</dbReference>
<proteinExistence type="inferred from homology"/>
<dbReference type="GO" id="GO:0005634">
    <property type="term" value="C:nucleus"/>
    <property type="evidence" value="ECO:0007669"/>
    <property type="project" value="TreeGrafter"/>
</dbReference>
<evidence type="ECO:0000313" key="14">
    <source>
        <dbReference type="Proteomes" id="UP001152759"/>
    </source>
</evidence>
<dbReference type="GO" id="GO:0005737">
    <property type="term" value="C:cytoplasm"/>
    <property type="evidence" value="ECO:0007669"/>
    <property type="project" value="TreeGrafter"/>
</dbReference>
<dbReference type="Pfam" id="PF00149">
    <property type="entry name" value="Metallophos"/>
    <property type="match status" value="1"/>
</dbReference>
<evidence type="ECO:0000256" key="2">
    <source>
        <dbReference type="ARBA" id="ARBA00022723"/>
    </source>
</evidence>
<accession>A0A9P0C8X5</accession>
<comment type="catalytic activity">
    <reaction evidence="7">
        <text>O-phospho-L-seryl-[protein] + H2O = L-seryl-[protein] + phosphate</text>
        <dbReference type="Rhea" id="RHEA:20629"/>
        <dbReference type="Rhea" id="RHEA-COMP:9863"/>
        <dbReference type="Rhea" id="RHEA-COMP:11604"/>
        <dbReference type="ChEBI" id="CHEBI:15377"/>
        <dbReference type="ChEBI" id="CHEBI:29999"/>
        <dbReference type="ChEBI" id="CHEBI:43474"/>
        <dbReference type="ChEBI" id="CHEBI:83421"/>
        <dbReference type="EC" id="3.1.3.16"/>
    </reaction>
</comment>
<comment type="function">
    <text evidence="9">Probable phosphatase which plays a redundant role with gsp-4 in spermatogenesis by regulating sister chromatid segregation during meiosis. In addition, involved in sperm motility by controlling the dynamic disassembly of major sperm proteins (MSP) in the spermatozoan pseudopodium.</text>
</comment>
<dbReference type="PANTHER" id="PTHR11668:SF513">
    <property type="entry name" value="SERINE_THREONINE-PROTEIN PHOSPHATASE"/>
    <property type="match status" value="1"/>
</dbReference>
<comment type="similarity">
    <text evidence="1 10">Belongs to the PPP phosphatase family.</text>
</comment>
<dbReference type="FunFam" id="3.60.21.10:FF:000026">
    <property type="entry name" value="Serine/threonine-protein phosphatase"/>
    <property type="match status" value="1"/>
</dbReference>
<dbReference type="KEGG" id="btab:109033599"/>
<dbReference type="Proteomes" id="UP001152759">
    <property type="component" value="Chromosome 4"/>
</dbReference>
<dbReference type="GO" id="GO:0046872">
    <property type="term" value="F:metal ion binding"/>
    <property type="evidence" value="ECO:0007669"/>
    <property type="project" value="UniProtKB-KW"/>
</dbReference>
<evidence type="ECO:0000259" key="12">
    <source>
        <dbReference type="PROSITE" id="PS00125"/>
    </source>
</evidence>
<dbReference type="EC" id="3.1.3.16" evidence="10"/>
<evidence type="ECO:0000313" key="13">
    <source>
        <dbReference type="EMBL" id="CAH0771152.1"/>
    </source>
</evidence>
<dbReference type="GO" id="GO:0004722">
    <property type="term" value="F:protein serine/threonine phosphatase activity"/>
    <property type="evidence" value="ECO:0007669"/>
    <property type="project" value="UniProtKB-EC"/>
</dbReference>
<feature type="domain" description="Serine/threonine specific protein phosphatases" evidence="12">
    <location>
        <begin position="227"/>
        <end position="232"/>
    </location>
</feature>
<feature type="region of interest" description="Disordered" evidence="11">
    <location>
        <begin position="1"/>
        <end position="98"/>
    </location>
</feature>
<keyword evidence="2" id="KW-0479">Metal-binding</keyword>
<dbReference type="PRINTS" id="PR00114">
    <property type="entry name" value="STPHPHTASE"/>
</dbReference>
<evidence type="ECO:0000256" key="9">
    <source>
        <dbReference type="ARBA" id="ARBA00054219"/>
    </source>
</evidence>
<evidence type="ECO:0000256" key="4">
    <source>
        <dbReference type="ARBA" id="ARBA00022912"/>
    </source>
</evidence>
<reference evidence="13" key="1">
    <citation type="submission" date="2021-12" db="EMBL/GenBank/DDBJ databases">
        <authorList>
            <person name="King R."/>
        </authorList>
    </citation>
    <scope>NUCLEOTIDE SEQUENCE</scope>
</reference>
<dbReference type="GO" id="GO:0018991">
    <property type="term" value="P:egg-laying behavior"/>
    <property type="evidence" value="ECO:0007669"/>
    <property type="project" value="UniProtKB-ARBA"/>
</dbReference>
<keyword evidence="14" id="KW-1185">Reference proteome</keyword>
<dbReference type="PROSITE" id="PS00125">
    <property type="entry name" value="SER_THR_PHOSPHATASE"/>
    <property type="match status" value="1"/>
</dbReference>
<dbReference type="SMART" id="SM00156">
    <property type="entry name" value="PP2Ac"/>
    <property type="match status" value="1"/>
</dbReference>
<comment type="catalytic activity">
    <reaction evidence="8 10">
        <text>O-phospho-L-threonyl-[protein] + H2O = L-threonyl-[protein] + phosphate</text>
        <dbReference type="Rhea" id="RHEA:47004"/>
        <dbReference type="Rhea" id="RHEA-COMP:11060"/>
        <dbReference type="Rhea" id="RHEA-COMP:11605"/>
        <dbReference type="ChEBI" id="CHEBI:15377"/>
        <dbReference type="ChEBI" id="CHEBI:30013"/>
        <dbReference type="ChEBI" id="CHEBI:43474"/>
        <dbReference type="ChEBI" id="CHEBI:61977"/>
        <dbReference type="EC" id="3.1.3.16"/>
    </reaction>
</comment>
<dbReference type="GO" id="GO:0007060">
    <property type="term" value="P:male meiosis chromosome segregation"/>
    <property type="evidence" value="ECO:0007669"/>
    <property type="project" value="UniProtKB-ARBA"/>
</dbReference>
<comment type="subcellular location">
    <subcellularLocation>
        <location evidence="6">Cell projection</location>
        <location evidence="6">Pseudopodium</location>
    </subcellularLocation>
</comment>
<dbReference type="EMBL" id="OU963865">
    <property type="protein sequence ID" value="CAH0771152.1"/>
    <property type="molecule type" value="Genomic_DNA"/>
</dbReference>
<gene>
    <name evidence="13" type="ORF">BEMITA_LOCUS7935</name>
</gene>
<dbReference type="InterPro" id="IPR031675">
    <property type="entry name" value="STPPase_N"/>
</dbReference>
<dbReference type="InterPro" id="IPR050341">
    <property type="entry name" value="PP1_catalytic_subunit"/>
</dbReference>
<dbReference type="SUPFAM" id="SSF56300">
    <property type="entry name" value="Metallo-dependent phosphatases"/>
    <property type="match status" value="1"/>
</dbReference>
<protein>
    <recommendedName>
        <fullName evidence="10">Serine/threonine-protein phosphatase</fullName>
        <ecNumber evidence="10">3.1.3.16</ecNumber>
    </recommendedName>
</protein>
<dbReference type="AlphaFoldDB" id="A0A9P0C8X5"/>
<evidence type="ECO:0000256" key="8">
    <source>
        <dbReference type="ARBA" id="ARBA00048336"/>
    </source>
</evidence>
<name>A0A9P0C8X5_BEMTA</name>
<evidence type="ECO:0000256" key="1">
    <source>
        <dbReference type="ARBA" id="ARBA00008294"/>
    </source>
</evidence>
<evidence type="ECO:0000256" key="7">
    <source>
        <dbReference type="ARBA" id="ARBA00047761"/>
    </source>
</evidence>